<accession>A0A839GNH0</accession>
<evidence type="ECO:0000313" key="10">
    <source>
        <dbReference type="Proteomes" id="UP000563094"/>
    </source>
</evidence>
<dbReference type="InterPro" id="IPR036874">
    <property type="entry name" value="Carbonic_anhydrase_sf"/>
</dbReference>
<evidence type="ECO:0000256" key="2">
    <source>
        <dbReference type="ARBA" id="ARBA00022723"/>
    </source>
</evidence>
<feature type="binding site" evidence="6">
    <location>
        <position position="108"/>
    </location>
    <ligand>
        <name>Zn(2+)</name>
        <dbReference type="ChEBI" id="CHEBI:29105"/>
    </ligand>
</feature>
<dbReference type="GO" id="GO:0004089">
    <property type="term" value="F:carbonate dehydratase activity"/>
    <property type="evidence" value="ECO:0007669"/>
    <property type="project" value="UniProtKB-UniRule"/>
</dbReference>
<comment type="catalytic activity">
    <reaction evidence="5 7">
        <text>hydrogencarbonate + H(+) = CO2 + H2O</text>
        <dbReference type="Rhea" id="RHEA:10748"/>
        <dbReference type="ChEBI" id="CHEBI:15377"/>
        <dbReference type="ChEBI" id="CHEBI:15378"/>
        <dbReference type="ChEBI" id="CHEBI:16526"/>
        <dbReference type="ChEBI" id="CHEBI:17544"/>
        <dbReference type="EC" id="4.2.1.1"/>
    </reaction>
</comment>
<keyword evidence="3 6" id="KW-0862">Zinc</keyword>
<dbReference type="InterPro" id="IPR001765">
    <property type="entry name" value="Carbonic_anhydrase"/>
</dbReference>
<dbReference type="EMBL" id="JACJIQ010000003">
    <property type="protein sequence ID" value="MBA9076467.1"/>
    <property type="molecule type" value="Genomic_DNA"/>
</dbReference>
<feature type="binding site" evidence="6">
    <location>
        <position position="52"/>
    </location>
    <ligand>
        <name>Zn(2+)</name>
        <dbReference type="ChEBI" id="CHEBI:29105"/>
    </ligand>
</feature>
<feature type="binding site" evidence="6">
    <location>
        <position position="111"/>
    </location>
    <ligand>
        <name>Zn(2+)</name>
        <dbReference type="ChEBI" id="CHEBI:29105"/>
    </ligand>
</feature>
<dbReference type="InterPro" id="IPR015892">
    <property type="entry name" value="Carbonic_anhydrase_CS"/>
</dbReference>
<comment type="cofactor">
    <cofactor evidence="6">
        <name>Zn(2+)</name>
        <dbReference type="ChEBI" id="CHEBI:29105"/>
    </cofactor>
    <text evidence="6">Binds 1 zinc ion per subunit.</text>
</comment>
<comment type="caution">
    <text evidence="9">The sequence shown here is derived from an EMBL/GenBank/DDBJ whole genome shotgun (WGS) entry which is preliminary data.</text>
</comment>
<sequence>MGTINNSAPLDSGMERIFNGNRQWVERKREEDPEFFERRAKGQSPKYLYIGCSDSRVPANEISGTEPGEMFVHRNIANMVVHTDVNLLSVLQYAVEVLKVKHVIVVGHYGCGGVAAAMSDKQFGLIDNWLTNIKDVIRIHEEELHAIEDEEQRLRRLVELNVVEQVINLSKTSIIQNAMKDPEPPQLHGLVYDLREGILRDLHVQTKLIKRYEHIYGMQ</sequence>
<dbReference type="PANTHER" id="PTHR11002">
    <property type="entry name" value="CARBONIC ANHYDRASE"/>
    <property type="match status" value="1"/>
</dbReference>
<organism evidence="9 10">
    <name type="scientific">Rufibacter quisquiliarum</name>
    <dbReference type="NCBI Taxonomy" id="1549639"/>
    <lineage>
        <taxon>Bacteria</taxon>
        <taxon>Pseudomonadati</taxon>
        <taxon>Bacteroidota</taxon>
        <taxon>Cytophagia</taxon>
        <taxon>Cytophagales</taxon>
        <taxon>Hymenobacteraceae</taxon>
        <taxon>Rufibacter</taxon>
    </lineage>
</organism>
<name>A0A839GNH0_9BACT</name>
<keyword evidence="8" id="KW-0175">Coiled coil</keyword>
<dbReference type="FunFam" id="3.40.1050.10:FF:000001">
    <property type="entry name" value="Carbonic anhydrase"/>
    <property type="match status" value="1"/>
</dbReference>
<evidence type="ECO:0000256" key="3">
    <source>
        <dbReference type="ARBA" id="ARBA00022833"/>
    </source>
</evidence>
<evidence type="ECO:0000256" key="1">
    <source>
        <dbReference type="ARBA" id="ARBA00006217"/>
    </source>
</evidence>
<dbReference type="GO" id="GO:0008270">
    <property type="term" value="F:zinc ion binding"/>
    <property type="evidence" value="ECO:0007669"/>
    <property type="project" value="UniProtKB-UniRule"/>
</dbReference>
<protein>
    <recommendedName>
        <fullName evidence="7">Carbonic anhydrase</fullName>
        <ecNumber evidence="7">4.2.1.1</ecNumber>
    </recommendedName>
    <alternativeName>
        <fullName evidence="7">Carbonate dehydratase</fullName>
    </alternativeName>
</protein>
<gene>
    <name evidence="9" type="ORF">FHS90_001171</name>
</gene>
<dbReference type="EC" id="4.2.1.1" evidence="7"/>
<reference evidence="9 10" key="1">
    <citation type="submission" date="2020-08" db="EMBL/GenBank/DDBJ databases">
        <title>Genomic Encyclopedia of Type Strains, Phase IV (KMG-IV): sequencing the most valuable type-strain genomes for metagenomic binning, comparative biology and taxonomic classification.</title>
        <authorList>
            <person name="Goeker M."/>
        </authorList>
    </citation>
    <scope>NUCLEOTIDE SEQUENCE [LARGE SCALE GENOMIC DNA]</scope>
    <source>
        <strain evidence="9 10">DSM 29854</strain>
    </source>
</reference>
<evidence type="ECO:0000256" key="4">
    <source>
        <dbReference type="ARBA" id="ARBA00023239"/>
    </source>
</evidence>
<dbReference type="PANTHER" id="PTHR11002:SF76">
    <property type="entry name" value="CARBONIC ANHYDRASE"/>
    <property type="match status" value="1"/>
</dbReference>
<dbReference type="GO" id="GO:0015976">
    <property type="term" value="P:carbon utilization"/>
    <property type="evidence" value="ECO:0007669"/>
    <property type="project" value="InterPro"/>
</dbReference>
<evidence type="ECO:0000256" key="7">
    <source>
        <dbReference type="RuleBase" id="RU003956"/>
    </source>
</evidence>
<proteinExistence type="inferred from homology"/>
<dbReference type="Proteomes" id="UP000563094">
    <property type="component" value="Unassembled WGS sequence"/>
</dbReference>
<evidence type="ECO:0000256" key="8">
    <source>
        <dbReference type="SAM" id="Coils"/>
    </source>
</evidence>
<comment type="function">
    <text evidence="7">Reversible hydration of carbon dioxide.</text>
</comment>
<dbReference type="PROSITE" id="PS00705">
    <property type="entry name" value="PROK_CO2_ANHYDRASE_2"/>
    <property type="match status" value="1"/>
</dbReference>
<dbReference type="CDD" id="cd00883">
    <property type="entry name" value="beta_CA_cladeA"/>
    <property type="match status" value="1"/>
</dbReference>
<dbReference type="Gene3D" id="3.40.1050.10">
    <property type="entry name" value="Carbonic anhydrase"/>
    <property type="match status" value="1"/>
</dbReference>
<dbReference type="SUPFAM" id="SSF53056">
    <property type="entry name" value="beta-carbonic anhydrase, cab"/>
    <property type="match status" value="1"/>
</dbReference>
<feature type="binding site" evidence="6">
    <location>
        <position position="54"/>
    </location>
    <ligand>
        <name>Zn(2+)</name>
        <dbReference type="ChEBI" id="CHEBI:29105"/>
    </ligand>
</feature>
<dbReference type="SMART" id="SM00947">
    <property type="entry name" value="Pro_CA"/>
    <property type="match status" value="1"/>
</dbReference>
<evidence type="ECO:0000313" key="9">
    <source>
        <dbReference type="EMBL" id="MBA9076467.1"/>
    </source>
</evidence>
<keyword evidence="10" id="KW-1185">Reference proteome</keyword>
<evidence type="ECO:0000256" key="6">
    <source>
        <dbReference type="PIRSR" id="PIRSR601765-1"/>
    </source>
</evidence>
<comment type="similarity">
    <text evidence="1 7">Belongs to the beta-class carbonic anhydrase family.</text>
</comment>
<evidence type="ECO:0000256" key="5">
    <source>
        <dbReference type="ARBA" id="ARBA00048348"/>
    </source>
</evidence>
<keyword evidence="4 7" id="KW-0456">Lyase</keyword>
<feature type="coiled-coil region" evidence="8">
    <location>
        <begin position="130"/>
        <end position="160"/>
    </location>
</feature>
<dbReference type="RefSeq" id="WP_241499100.1">
    <property type="nucleotide sequence ID" value="NZ_JACJIQ010000003.1"/>
</dbReference>
<dbReference type="Pfam" id="PF00484">
    <property type="entry name" value="Pro_CA"/>
    <property type="match status" value="1"/>
</dbReference>
<dbReference type="PROSITE" id="PS00704">
    <property type="entry name" value="PROK_CO2_ANHYDRASE_1"/>
    <property type="match status" value="1"/>
</dbReference>
<keyword evidence="2 6" id="KW-0479">Metal-binding</keyword>
<dbReference type="AlphaFoldDB" id="A0A839GNH0"/>